<comment type="subcellular location">
    <subcellularLocation>
        <location evidence="1">Cell membrane</location>
        <topology evidence="1">Multi-pass membrane protein</topology>
    </subcellularLocation>
</comment>
<evidence type="ECO:0000256" key="1">
    <source>
        <dbReference type="ARBA" id="ARBA00004651"/>
    </source>
</evidence>
<keyword evidence="9" id="KW-1185">Reference proteome</keyword>
<evidence type="ECO:0000313" key="9">
    <source>
        <dbReference type="Proteomes" id="UP001589654"/>
    </source>
</evidence>
<dbReference type="InterPro" id="IPR017850">
    <property type="entry name" value="Alkaline_phosphatase_core_sf"/>
</dbReference>
<dbReference type="Proteomes" id="UP001589654">
    <property type="component" value="Unassembled WGS sequence"/>
</dbReference>
<dbReference type="InterPro" id="IPR050448">
    <property type="entry name" value="OpgB/LTA_synthase_biosynth"/>
</dbReference>
<dbReference type="Gene3D" id="3.40.720.10">
    <property type="entry name" value="Alkaline Phosphatase, subunit A"/>
    <property type="match status" value="1"/>
</dbReference>
<evidence type="ECO:0000256" key="5">
    <source>
        <dbReference type="ARBA" id="ARBA00023136"/>
    </source>
</evidence>
<dbReference type="RefSeq" id="WP_290249424.1">
    <property type="nucleotide sequence ID" value="NZ_JAUFQT010000002.1"/>
</dbReference>
<sequence length="642" mass="74157">MMLTLGLFEVFWVSEIHDINIEDQEVIWFNVFETFQWGIYVIGFFLIVQFFMGLVLPKLSYFLLKLILSLLVIFELGLIFYFSKTLVPLGSDLFAYSVKDLYDTVAASGALNYFMLIGLAGLILVIYLLLEAGKIIPYKNSFVIIFSGLTYFLLLFFYLLPELKAKDLSEIENNLSQNKSLYFYEATYNYFSTSSHIYFDFYLSNEGNKNQLVEKEFTNSTYPFLHKNKYPDVLGPFFHEFDTLPDIVFVLVEGLGKAYSGKNAYLGSFTPFLDSLAEKSLNWENNLSTTGRTFGVLPGIFGSLPFGKHGFQEAMPFPDHYTLLSLLKANGYQVNYFIGADKNFDNVGPFLNYQNVDQLIDMGGFDPDFSQTPSSSGFSWGYPDKALFQNGLRHLPETEMPQLNIFQTQSSHDPFVLPNQGHYNQKFNDFLRKQGYTHSSINHQNYQKELASILYVDEAIKAFFEEYMKRPGAENSVFIITGDHRLPEIPISTKIDRFHVPLIIYSPKLKQGRTMNAVNTHFEITPTLLSFLENQYPLELPENVAWRGYVLDTAVGFQSRMDHALMRNKNQLMEYIDGEYFLSNQELYKIQDQMGLTPLENERKFDQLQIKFNDFKSKNNYAMSNNRIIPPEESELTNRLFP</sequence>
<dbReference type="EC" id="2.7.8.-" evidence="8"/>
<dbReference type="InterPro" id="IPR000917">
    <property type="entry name" value="Sulfatase_N"/>
</dbReference>
<dbReference type="PANTHER" id="PTHR47371">
    <property type="entry name" value="LIPOTEICHOIC ACID SYNTHASE"/>
    <property type="match status" value="1"/>
</dbReference>
<dbReference type="CDD" id="cd16015">
    <property type="entry name" value="LTA_synthase"/>
    <property type="match status" value="1"/>
</dbReference>
<proteinExistence type="predicted"/>
<feature type="transmembrane region" description="Helical" evidence="6">
    <location>
        <begin position="142"/>
        <end position="160"/>
    </location>
</feature>
<protein>
    <submittedName>
        <fullName evidence="8">LTA synthase family protein</fullName>
        <ecNumber evidence="8">2.7.8.-</ecNumber>
    </submittedName>
</protein>
<dbReference type="SUPFAM" id="SSF53649">
    <property type="entry name" value="Alkaline phosphatase-like"/>
    <property type="match status" value="1"/>
</dbReference>
<dbReference type="Pfam" id="PF00884">
    <property type="entry name" value="Sulfatase"/>
    <property type="match status" value="1"/>
</dbReference>
<feature type="transmembrane region" description="Helical" evidence="6">
    <location>
        <begin position="37"/>
        <end position="56"/>
    </location>
</feature>
<evidence type="ECO:0000313" key="8">
    <source>
        <dbReference type="EMBL" id="MFB9212027.1"/>
    </source>
</evidence>
<evidence type="ECO:0000256" key="2">
    <source>
        <dbReference type="ARBA" id="ARBA00022475"/>
    </source>
</evidence>
<keyword evidence="4 6" id="KW-1133">Transmembrane helix</keyword>
<dbReference type="EMBL" id="JBHMEW010000057">
    <property type="protein sequence ID" value="MFB9212027.1"/>
    <property type="molecule type" value="Genomic_DNA"/>
</dbReference>
<keyword evidence="8" id="KW-0808">Transferase</keyword>
<feature type="transmembrane region" description="Helical" evidence="6">
    <location>
        <begin position="110"/>
        <end position="130"/>
    </location>
</feature>
<organism evidence="8 9">
    <name type="scientific">Echinicola jeungdonensis</name>
    <dbReference type="NCBI Taxonomy" id="709343"/>
    <lineage>
        <taxon>Bacteria</taxon>
        <taxon>Pseudomonadati</taxon>
        <taxon>Bacteroidota</taxon>
        <taxon>Cytophagia</taxon>
        <taxon>Cytophagales</taxon>
        <taxon>Cyclobacteriaceae</taxon>
        <taxon>Echinicola</taxon>
    </lineage>
</organism>
<evidence type="ECO:0000259" key="7">
    <source>
        <dbReference type="Pfam" id="PF00884"/>
    </source>
</evidence>
<keyword evidence="2" id="KW-1003">Cell membrane</keyword>
<name>A0ABV5J5C3_9BACT</name>
<gene>
    <name evidence="8" type="ORF">ACFFUR_09420</name>
</gene>
<dbReference type="PANTHER" id="PTHR47371:SF3">
    <property type="entry name" value="PHOSPHOGLYCEROL TRANSFERASE I"/>
    <property type="match status" value="1"/>
</dbReference>
<evidence type="ECO:0000256" key="4">
    <source>
        <dbReference type="ARBA" id="ARBA00022989"/>
    </source>
</evidence>
<dbReference type="GO" id="GO:0016740">
    <property type="term" value="F:transferase activity"/>
    <property type="evidence" value="ECO:0007669"/>
    <property type="project" value="UniProtKB-KW"/>
</dbReference>
<evidence type="ECO:0000256" key="6">
    <source>
        <dbReference type="SAM" id="Phobius"/>
    </source>
</evidence>
<feature type="transmembrane region" description="Helical" evidence="6">
    <location>
        <begin position="63"/>
        <end position="83"/>
    </location>
</feature>
<feature type="domain" description="Sulfatase N-terminal" evidence="7">
    <location>
        <begin position="245"/>
        <end position="531"/>
    </location>
</feature>
<evidence type="ECO:0000256" key="3">
    <source>
        <dbReference type="ARBA" id="ARBA00022692"/>
    </source>
</evidence>
<keyword evidence="3 6" id="KW-0812">Transmembrane</keyword>
<comment type="caution">
    <text evidence="8">The sequence shown here is derived from an EMBL/GenBank/DDBJ whole genome shotgun (WGS) entry which is preliminary data.</text>
</comment>
<reference evidence="8 9" key="1">
    <citation type="submission" date="2024-09" db="EMBL/GenBank/DDBJ databases">
        <authorList>
            <person name="Sun Q."/>
            <person name="Mori K."/>
        </authorList>
    </citation>
    <scope>NUCLEOTIDE SEQUENCE [LARGE SCALE GENOMIC DNA]</scope>
    <source>
        <strain evidence="8 9">CECT 7682</strain>
    </source>
</reference>
<keyword evidence="5 6" id="KW-0472">Membrane</keyword>
<accession>A0ABV5J5C3</accession>